<dbReference type="InterPro" id="IPR029058">
    <property type="entry name" value="AB_hydrolase_fold"/>
</dbReference>
<dbReference type="PANTHER" id="PTHR11802">
    <property type="entry name" value="SERINE PROTEASE FAMILY S10 SERINE CARBOXYPEPTIDASE"/>
    <property type="match status" value="1"/>
</dbReference>
<keyword evidence="2 7" id="KW-0121">Carboxypeptidase</keyword>
<dbReference type="EC" id="3.4.16.-" evidence="7"/>
<proteinExistence type="inferred from homology"/>
<keyword evidence="3 7" id="KW-0645">Protease</keyword>
<dbReference type="Pfam" id="PF00450">
    <property type="entry name" value="Peptidase_S10"/>
    <property type="match status" value="1"/>
</dbReference>
<evidence type="ECO:0000256" key="6">
    <source>
        <dbReference type="ARBA" id="ARBA00023180"/>
    </source>
</evidence>
<organism evidence="8 9">
    <name type="scientific">Sporisorium graminicola</name>
    <dbReference type="NCBI Taxonomy" id="280036"/>
    <lineage>
        <taxon>Eukaryota</taxon>
        <taxon>Fungi</taxon>
        <taxon>Dikarya</taxon>
        <taxon>Basidiomycota</taxon>
        <taxon>Ustilaginomycotina</taxon>
        <taxon>Ustilaginomycetes</taxon>
        <taxon>Ustilaginales</taxon>
        <taxon>Ustilaginaceae</taxon>
        <taxon>Sporisorium</taxon>
    </lineage>
</organism>
<evidence type="ECO:0000256" key="3">
    <source>
        <dbReference type="ARBA" id="ARBA00022670"/>
    </source>
</evidence>
<evidence type="ECO:0000256" key="2">
    <source>
        <dbReference type="ARBA" id="ARBA00022645"/>
    </source>
</evidence>
<dbReference type="Gene3D" id="1.10.287.410">
    <property type="match status" value="1"/>
</dbReference>
<reference evidence="8 9" key="1">
    <citation type="submission" date="2019-05" db="EMBL/GenBank/DDBJ databases">
        <title>Sporisorium graminicola CBS 10092 draft sequencing and annotation.</title>
        <authorList>
            <person name="Solano-Gonzalez S."/>
            <person name="Caddick M.X."/>
            <person name="Darby A."/>
        </authorList>
    </citation>
    <scope>NUCLEOTIDE SEQUENCE [LARGE SCALE GENOMIC DNA]</scope>
    <source>
        <strain evidence="8 9">CBS 10092</strain>
    </source>
</reference>
<evidence type="ECO:0000256" key="4">
    <source>
        <dbReference type="ARBA" id="ARBA00022729"/>
    </source>
</evidence>
<sequence length="547" mass="60165">MRVYTTVGVVAVAIAAALTEAAQIPFSLQQSSSPLEGAANVLEHPNLPAHSLRVVSPPSSICDPTVKSYSGYLDVDVDLLSKHHRESSAESAFSVQKHEKDGKTKGAIEHFYFWAFESRNDPKTDPVVLWLNGGPGCSSFTGLLMELGPCNAVDPASRDGKPGAEKNPWAWNNNATLIFLDQPVGVGYSYVDWANKTRTDKPPSRVFSAESAAKDASAFLHLLAMHMGKEIFKGDGDSFSSFHIAGESYAGRYIPLLANQIVEDNKKIAKHREIDLKPLPLASVLIGNGITSPQHQFPAYVEYTCTGVSGAEKPLLPKKTCRRMRESIPTCLTLVEKCNRKDADGKTYDTLACQAASNYCEGALSSPYDKLKRSPYDWQHPSKYEEEDWVAAFLNDKDTQRALGVDAKGPGDKHDGVFVGCSDNVYANFAKTGDGSRDSTWAVRSILENDVRVLTYSGRRDFICNYVGNRAWSEALEWSGKDEYNRASLQPWYLGQRNEIKGGEFKNHASLTYAIVDEAGHFVPHDKPQAALAMFNAWLHGPHPGRL</sequence>
<keyword evidence="4 7" id="KW-0732">Signal</keyword>
<dbReference type="KEGG" id="sgra:EX895_001410"/>
<dbReference type="RefSeq" id="XP_029741610.1">
    <property type="nucleotide sequence ID" value="XM_029882009.1"/>
</dbReference>
<evidence type="ECO:0000313" key="8">
    <source>
        <dbReference type="EMBL" id="TKY89625.1"/>
    </source>
</evidence>
<dbReference type="OrthoDB" id="443318at2759"/>
<keyword evidence="5 7" id="KW-0378">Hydrolase</keyword>
<dbReference type="GeneID" id="40724305"/>
<dbReference type="Gene3D" id="3.40.50.1820">
    <property type="entry name" value="alpha/beta hydrolase"/>
    <property type="match status" value="1"/>
</dbReference>
<keyword evidence="6" id="KW-0325">Glycoprotein</keyword>
<evidence type="ECO:0000256" key="1">
    <source>
        <dbReference type="ARBA" id="ARBA00009431"/>
    </source>
</evidence>
<dbReference type="EMBL" id="SRRM01000004">
    <property type="protein sequence ID" value="TKY89625.1"/>
    <property type="molecule type" value="Genomic_DNA"/>
</dbReference>
<dbReference type="SUPFAM" id="SSF53474">
    <property type="entry name" value="alpha/beta-Hydrolases"/>
    <property type="match status" value="1"/>
</dbReference>
<dbReference type="GO" id="GO:0006508">
    <property type="term" value="P:proteolysis"/>
    <property type="evidence" value="ECO:0007669"/>
    <property type="project" value="UniProtKB-KW"/>
</dbReference>
<protein>
    <recommendedName>
        <fullName evidence="7">Carboxypeptidase</fullName>
        <ecNumber evidence="7">3.4.16.-</ecNumber>
    </recommendedName>
</protein>
<dbReference type="GO" id="GO:0004185">
    <property type="term" value="F:serine-type carboxypeptidase activity"/>
    <property type="evidence" value="ECO:0007669"/>
    <property type="project" value="UniProtKB-UniRule"/>
</dbReference>
<dbReference type="PROSITE" id="PS00131">
    <property type="entry name" value="CARBOXYPEPT_SER_SER"/>
    <property type="match status" value="1"/>
</dbReference>
<feature type="signal peptide" evidence="7">
    <location>
        <begin position="1"/>
        <end position="21"/>
    </location>
</feature>
<name>A0A4U7KXR5_9BASI</name>
<dbReference type="PRINTS" id="PR00724">
    <property type="entry name" value="CRBOXYPTASEC"/>
</dbReference>
<dbReference type="InterPro" id="IPR018202">
    <property type="entry name" value="Ser_caboxypep_ser_AS"/>
</dbReference>
<dbReference type="InterPro" id="IPR001563">
    <property type="entry name" value="Peptidase_S10"/>
</dbReference>
<evidence type="ECO:0000256" key="5">
    <source>
        <dbReference type="ARBA" id="ARBA00022801"/>
    </source>
</evidence>
<evidence type="ECO:0000313" key="9">
    <source>
        <dbReference type="Proteomes" id="UP000306050"/>
    </source>
</evidence>
<dbReference type="AlphaFoldDB" id="A0A4U7KXR5"/>
<dbReference type="GO" id="GO:0000324">
    <property type="term" value="C:fungal-type vacuole"/>
    <property type="evidence" value="ECO:0007669"/>
    <property type="project" value="TreeGrafter"/>
</dbReference>
<keyword evidence="9" id="KW-1185">Reference proteome</keyword>
<gene>
    <name evidence="8" type="ORF">EX895_001410</name>
</gene>
<evidence type="ECO:0000256" key="7">
    <source>
        <dbReference type="RuleBase" id="RU361156"/>
    </source>
</evidence>
<feature type="chain" id="PRO_5020943519" description="Carboxypeptidase" evidence="7">
    <location>
        <begin position="22"/>
        <end position="547"/>
    </location>
</feature>
<dbReference type="Proteomes" id="UP000306050">
    <property type="component" value="Chromosome SGRAM_11"/>
</dbReference>
<dbReference type="PANTHER" id="PTHR11802:SF113">
    <property type="entry name" value="SERINE CARBOXYPEPTIDASE CTSA-4.1"/>
    <property type="match status" value="1"/>
</dbReference>
<comment type="caution">
    <text evidence="8">The sequence shown here is derived from an EMBL/GenBank/DDBJ whole genome shotgun (WGS) entry which is preliminary data.</text>
</comment>
<accession>A0A4U7KXR5</accession>
<comment type="similarity">
    <text evidence="1 7">Belongs to the peptidase S10 family.</text>
</comment>